<organism evidence="2 3">
    <name type="scientific">Wohlfahrtiimonas larvae</name>
    <dbReference type="NCBI Taxonomy" id="1157986"/>
    <lineage>
        <taxon>Bacteria</taxon>
        <taxon>Pseudomonadati</taxon>
        <taxon>Pseudomonadota</taxon>
        <taxon>Gammaproteobacteria</taxon>
        <taxon>Cardiobacteriales</taxon>
        <taxon>Ignatzschineriaceae</taxon>
        <taxon>Wohlfahrtiimonas</taxon>
    </lineage>
</organism>
<dbReference type="Proteomes" id="UP001500631">
    <property type="component" value="Unassembled WGS sequence"/>
</dbReference>
<dbReference type="InterPro" id="IPR004658">
    <property type="entry name" value="OMP_Slp"/>
</dbReference>
<evidence type="ECO:0000313" key="2">
    <source>
        <dbReference type="EMBL" id="GAA5093640.1"/>
    </source>
</evidence>
<dbReference type="PANTHER" id="PTHR37530">
    <property type="entry name" value="OUTER MEMBRANE PROTEIN SLP"/>
    <property type="match status" value="1"/>
</dbReference>
<sequence length="158" mass="17410">MTKLLKILPLTLLLTACASTFGDQAQNAITYQEALQSPSAALGKTIIVGGPIISYNQTANGTQIEIANAPLNDQDAPSIRGNMSERVIINIADHIPAEQLQNVRISAIGSITDMAEMTRYGNTKIIMITATQHRIWRTTKPMFDPNNKERYGYTYKVE</sequence>
<reference evidence="3" key="1">
    <citation type="journal article" date="2019" name="Int. J. Syst. Evol. Microbiol.">
        <title>The Global Catalogue of Microorganisms (GCM) 10K type strain sequencing project: providing services to taxonomists for standard genome sequencing and annotation.</title>
        <authorList>
            <consortium name="The Broad Institute Genomics Platform"/>
            <consortium name="The Broad Institute Genome Sequencing Center for Infectious Disease"/>
            <person name="Wu L."/>
            <person name="Ma J."/>
        </authorList>
    </citation>
    <scope>NUCLEOTIDE SEQUENCE [LARGE SCALE GENOMIC DNA]</scope>
    <source>
        <strain evidence="3">JCM 18424</strain>
    </source>
</reference>
<gene>
    <name evidence="2" type="ORF">GCM10023338_00980</name>
</gene>
<feature type="chain" id="PRO_5045512033" description="Lipoprotein" evidence="1">
    <location>
        <begin position="26"/>
        <end position="158"/>
    </location>
</feature>
<accession>A0ABP9MA31</accession>
<protein>
    <recommendedName>
        <fullName evidence="4">Lipoprotein</fullName>
    </recommendedName>
</protein>
<dbReference type="PROSITE" id="PS51257">
    <property type="entry name" value="PROKAR_LIPOPROTEIN"/>
    <property type="match status" value="1"/>
</dbReference>
<keyword evidence="1" id="KW-0732">Signal</keyword>
<dbReference type="PANTHER" id="PTHR37530:SF1">
    <property type="entry name" value="OUTER MEMBRANE PROTEIN SLP"/>
    <property type="match status" value="1"/>
</dbReference>
<comment type="caution">
    <text evidence="2">The sequence shown here is derived from an EMBL/GenBank/DDBJ whole genome shotgun (WGS) entry which is preliminary data.</text>
</comment>
<dbReference type="EMBL" id="BAABKE010000001">
    <property type="protein sequence ID" value="GAA5093640.1"/>
    <property type="molecule type" value="Genomic_DNA"/>
</dbReference>
<dbReference type="RefSeq" id="WP_077926007.1">
    <property type="nucleotide sequence ID" value="NZ_BAABKE010000001.1"/>
</dbReference>
<evidence type="ECO:0000313" key="3">
    <source>
        <dbReference type="Proteomes" id="UP001500631"/>
    </source>
</evidence>
<evidence type="ECO:0000256" key="1">
    <source>
        <dbReference type="SAM" id="SignalP"/>
    </source>
</evidence>
<evidence type="ECO:0008006" key="4">
    <source>
        <dbReference type="Google" id="ProtNLM"/>
    </source>
</evidence>
<name>A0ABP9MA31_9GAMM</name>
<dbReference type="Pfam" id="PF03843">
    <property type="entry name" value="Slp"/>
    <property type="match status" value="1"/>
</dbReference>
<feature type="signal peptide" evidence="1">
    <location>
        <begin position="1"/>
        <end position="25"/>
    </location>
</feature>
<keyword evidence="3" id="KW-1185">Reference proteome</keyword>
<proteinExistence type="predicted"/>